<dbReference type="Gene3D" id="1.50.10.10">
    <property type="match status" value="1"/>
</dbReference>
<evidence type="ECO:0000259" key="2">
    <source>
        <dbReference type="Pfam" id="PF14498"/>
    </source>
</evidence>
<organism evidence="5 6">
    <name type="scientific">Pontiella sulfatireligans</name>
    <dbReference type="NCBI Taxonomy" id="2750658"/>
    <lineage>
        <taxon>Bacteria</taxon>
        <taxon>Pseudomonadati</taxon>
        <taxon>Kiritimatiellota</taxon>
        <taxon>Kiritimatiellia</taxon>
        <taxon>Kiritimatiellales</taxon>
        <taxon>Pontiellaceae</taxon>
        <taxon>Pontiella</taxon>
    </lineage>
</organism>
<evidence type="ECO:0000313" key="5">
    <source>
        <dbReference type="EMBL" id="VGO18873.1"/>
    </source>
</evidence>
<evidence type="ECO:0000259" key="4">
    <source>
        <dbReference type="Pfam" id="PF22124"/>
    </source>
</evidence>
<evidence type="ECO:0000313" key="6">
    <source>
        <dbReference type="Proteomes" id="UP000346198"/>
    </source>
</evidence>
<dbReference type="GO" id="GO:0005975">
    <property type="term" value="P:carbohydrate metabolic process"/>
    <property type="evidence" value="ECO:0007669"/>
    <property type="project" value="InterPro"/>
</dbReference>
<dbReference type="AlphaFoldDB" id="A0A6C2UG77"/>
<dbReference type="Pfam" id="PF22124">
    <property type="entry name" value="Glyco_hydro_95_cat"/>
    <property type="match status" value="1"/>
</dbReference>
<dbReference type="Pfam" id="PF14498">
    <property type="entry name" value="Glyco_hyd_65N_2"/>
    <property type="match status" value="1"/>
</dbReference>
<dbReference type="InterPro" id="IPR054363">
    <property type="entry name" value="GH95_cat"/>
</dbReference>
<keyword evidence="1" id="KW-0732">Signal</keyword>
<dbReference type="SMR" id="A0A6C2UG77"/>
<feature type="signal peptide" evidence="1">
    <location>
        <begin position="1"/>
        <end position="22"/>
    </location>
</feature>
<name>A0A6C2UG77_9BACT</name>
<dbReference type="PANTHER" id="PTHR31084">
    <property type="entry name" value="ALPHA-L-FUCOSIDASE 2"/>
    <property type="match status" value="1"/>
</dbReference>
<dbReference type="InterPro" id="IPR049053">
    <property type="entry name" value="AFCA-like_C"/>
</dbReference>
<feature type="domain" description="Glycosyl hydrolase family 95 catalytic" evidence="4">
    <location>
        <begin position="304"/>
        <end position="681"/>
    </location>
</feature>
<proteinExistence type="predicted"/>
<dbReference type="GO" id="GO:0004560">
    <property type="term" value="F:alpha-L-fucosidase activity"/>
    <property type="evidence" value="ECO:0007669"/>
    <property type="project" value="InterPro"/>
</dbReference>
<dbReference type="Pfam" id="PF21307">
    <property type="entry name" value="Glyco_hydro_95_C"/>
    <property type="match status" value="1"/>
</dbReference>
<feature type="domain" description="Glycosyl hydrolase family 95 N-terminal" evidence="2">
    <location>
        <begin position="45"/>
        <end position="279"/>
    </location>
</feature>
<sequence>MKNTVLKALLLTVVSISGGTFALKVDPLPLEQRKEVVNLPGMCSVQPGGRWDSGIVTGNGVMGASVLGQPYEEKVIFNHERLFRPFLDERPLPPKISGALPEVRRLMKEGKTNQALGYWRKVMAENGHPEIVKTPAYHPAYAMMIRRKEDGRVFDYLRSVDFMTGEAVVRYRNGDGRWINKTFVSHTDNVIVQQFESPDGKPLSLDLSLVDQTHGLTDDMARIIADFSKDWMTARCKYRKTVRGYEGTTRVIVDGGKVEQRGDEVHCLNTKRVLLLTRITDLDDFEQSEIGKMQKSLSELPADYDQLLARHVRLHGTAMKRMVLDIDTSDDRYLSSEELIAKQAGSKEIVPALLQKMFNMGRYALLSSSGSLPPTLSGIWNGNQSPAWSNDFTLDTNLNQQIAGANTCGLPEALAAYLNLIEEIAPSWEVNAQNIYGFRGVMAGARTSGRENYHTHFGKWPGHCWTAGAAWLIYPIYEYYQITGDKEFLQRHALPLMEKNVEFYEDFLTEYDKSGRFLFVPSYSPEHLPMQSLNAVQDIAAAKQSIQNLVEAYEDLGIKADRVATLKGMLQKFPPYLVNEEGVFQEWAYPGTQEAYDHRHMSHSYPVWPAHELNWEGDAVQVQAMRVALEKRLPQGWSGHGFAVRAFCAARTKYPQLYWQNLYTLMHFGFIQPNLITLHDPGWLPNTDVLCGLPGLLAEALVYSEPGVIELLPAWSPKLPNGSISGIRCRTQATVDSLEWDLDKMQTAATITSLKDQWVTVYLRQGIKELKTNAETESSEHGSIARKVFLKKGTPVRLHILMEKKVNTYPVNAPVFTVDLAIEQHAERMEKRKKK</sequence>
<dbReference type="Proteomes" id="UP000346198">
    <property type="component" value="Unassembled WGS sequence"/>
</dbReference>
<dbReference type="SUPFAM" id="SSF48208">
    <property type="entry name" value="Six-hairpin glycosidases"/>
    <property type="match status" value="1"/>
</dbReference>
<dbReference type="InterPro" id="IPR012341">
    <property type="entry name" value="6hp_glycosidase-like_sf"/>
</dbReference>
<accession>A0A6C2UG77</accession>
<evidence type="ECO:0000256" key="1">
    <source>
        <dbReference type="SAM" id="SignalP"/>
    </source>
</evidence>
<dbReference type="InterPro" id="IPR027414">
    <property type="entry name" value="GH95_N_dom"/>
</dbReference>
<dbReference type="InterPro" id="IPR016518">
    <property type="entry name" value="Alpha-L-fucosidase"/>
</dbReference>
<dbReference type="PANTHER" id="PTHR31084:SF0">
    <property type="entry name" value="ALPHA-L-FUCOSIDASE 2"/>
    <property type="match status" value="1"/>
</dbReference>
<keyword evidence="6" id="KW-1185">Reference proteome</keyword>
<dbReference type="RefSeq" id="WP_136060320.1">
    <property type="nucleotide sequence ID" value="NZ_CAAHFH010000001.1"/>
</dbReference>
<reference evidence="5 6" key="1">
    <citation type="submission" date="2019-04" db="EMBL/GenBank/DDBJ databases">
        <authorList>
            <person name="Van Vliet M D."/>
        </authorList>
    </citation>
    <scope>NUCLEOTIDE SEQUENCE [LARGE SCALE GENOMIC DNA]</scope>
    <source>
        <strain evidence="5 6">F21</strain>
    </source>
</reference>
<protein>
    <submittedName>
        <fullName evidence="5">Uncharacterized protein</fullName>
    </submittedName>
</protein>
<gene>
    <name evidence="5" type="ORF">SCARR_00926</name>
</gene>
<evidence type="ECO:0000259" key="3">
    <source>
        <dbReference type="Pfam" id="PF21307"/>
    </source>
</evidence>
<dbReference type="InterPro" id="IPR008928">
    <property type="entry name" value="6-hairpin_glycosidase_sf"/>
</dbReference>
<dbReference type="PIRSF" id="PIRSF007663">
    <property type="entry name" value="UCP007663"/>
    <property type="match status" value="1"/>
</dbReference>
<feature type="chain" id="PRO_5025595166" evidence="1">
    <location>
        <begin position="23"/>
        <end position="835"/>
    </location>
</feature>
<dbReference type="EMBL" id="CAAHFH010000001">
    <property type="protein sequence ID" value="VGO18873.1"/>
    <property type="molecule type" value="Genomic_DNA"/>
</dbReference>
<feature type="domain" description="Alpha fucosidase A-like C-terminal" evidence="3">
    <location>
        <begin position="704"/>
        <end position="778"/>
    </location>
</feature>